<dbReference type="OrthoDB" id="61481at2"/>
<keyword evidence="4" id="KW-1185">Reference proteome</keyword>
<protein>
    <submittedName>
        <fullName evidence="3">Molybdenum cofactor sulfurylase</fullName>
    </submittedName>
</protein>
<dbReference type="InterPro" id="IPR014308">
    <property type="entry name" value="Xanthine_DH_XdhC"/>
</dbReference>
<dbReference type="InterPro" id="IPR027051">
    <property type="entry name" value="XdhC_Rossmann_dom"/>
</dbReference>
<proteinExistence type="predicted"/>
<organism evidence="3 4">
    <name type="scientific">Neorhizobium alkalisoli</name>
    <dbReference type="NCBI Taxonomy" id="528178"/>
    <lineage>
        <taxon>Bacteria</taxon>
        <taxon>Pseudomonadati</taxon>
        <taxon>Pseudomonadota</taxon>
        <taxon>Alphaproteobacteria</taxon>
        <taxon>Hyphomicrobiales</taxon>
        <taxon>Rhizobiaceae</taxon>
        <taxon>Rhizobium/Agrobacterium group</taxon>
        <taxon>Neorhizobium</taxon>
    </lineage>
</organism>
<dbReference type="Pfam" id="PF13478">
    <property type="entry name" value="XdhC_C"/>
    <property type="match status" value="1"/>
</dbReference>
<dbReference type="InterPro" id="IPR052698">
    <property type="entry name" value="MoCofactor_Util/Proc"/>
</dbReference>
<comment type="caution">
    <text evidence="3">The sequence shown here is derived from an EMBL/GenBank/DDBJ whole genome shotgun (WGS) entry which is preliminary data.</text>
</comment>
<dbReference type="RefSeq" id="WP_145637302.1">
    <property type="nucleotide sequence ID" value="NZ_VIWP01000003.1"/>
</dbReference>
<dbReference type="Pfam" id="PF02625">
    <property type="entry name" value="XdhC_CoxI"/>
    <property type="match status" value="1"/>
</dbReference>
<dbReference type="Gene3D" id="3.40.50.720">
    <property type="entry name" value="NAD(P)-binding Rossmann-like Domain"/>
    <property type="match status" value="1"/>
</dbReference>
<dbReference type="InterPro" id="IPR003777">
    <property type="entry name" value="XdhC_CoxI"/>
</dbReference>
<sequence length="287" mass="30454">MAERPLPAFLSTHPRSVLIELTEAKGSTPREAGTFMLVSEHAIWGTIGGGQFEYMAIDNARALLSGRGEAVMDIPLGPEIGQCCGGRTKLSFATIDENLAASLEKRLSDEADERPAVFLFGSGHVGLALTKALLPLPFAVSVIETRAEALEELPAGVARHLSVMPEAFVENIPAGGAAIILTHDHALDFLIAAEALARDDLAYIGMIGSATKRATFSSWLRRQAVNETAQQETGDAETMLSRLILPVGGSAVKDKRPEVIAAMVAAELLTVYAGKNHHPSRAKIPVG</sequence>
<feature type="domain" description="XdhC- CoxI" evidence="1">
    <location>
        <begin position="16"/>
        <end position="68"/>
    </location>
</feature>
<evidence type="ECO:0000259" key="1">
    <source>
        <dbReference type="Pfam" id="PF02625"/>
    </source>
</evidence>
<dbReference type="PANTHER" id="PTHR30388:SF6">
    <property type="entry name" value="XANTHINE DEHYDROGENASE SUBUNIT A-RELATED"/>
    <property type="match status" value="1"/>
</dbReference>
<evidence type="ECO:0000313" key="4">
    <source>
        <dbReference type="Proteomes" id="UP000320653"/>
    </source>
</evidence>
<evidence type="ECO:0000313" key="3">
    <source>
        <dbReference type="EMBL" id="TWF54682.1"/>
    </source>
</evidence>
<dbReference type="Proteomes" id="UP000320653">
    <property type="component" value="Unassembled WGS sequence"/>
</dbReference>
<dbReference type="PANTHER" id="PTHR30388">
    <property type="entry name" value="ALDEHYDE OXIDOREDUCTASE MOLYBDENUM COFACTOR ASSEMBLY PROTEIN"/>
    <property type="match status" value="1"/>
</dbReference>
<accession>A0A561QWG7</accession>
<feature type="domain" description="XdhC Rossmann" evidence="2">
    <location>
        <begin position="117"/>
        <end position="268"/>
    </location>
</feature>
<dbReference type="AlphaFoldDB" id="A0A561QWG7"/>
<dbReference type="EMBL" id="VIWP01000003">
    <property type="protein sequence ID" value="TWF54682.1"/>
    <property type="molecule type" value="Genomic_DNA"/>
</dbReference>
<name>A0A561QWG7_9HYPH</name>
<dbReference type="NCBIfam" id="TIGR02964">
    <property type="entry name" value="xanthine_xdhC"/>
    <property type="match status" value="1"/>
</dbReference>
<evidence type="ECO:0000259" key="2">
    <source>
        <dbReference type="Pfam" id="PF13478"/>
    </source>
</evidence>
<gene>
    <name evidence="3" type="ORF">FHW37_103552</name>
</gene>
<reference evidence="3 4" key="1">
    <citation type="submission" date="2019-06" db="EMBL/GenBank/DDBJ databases">
        <title>Sorghum-associated microbial communities from plants grown in Nebraska, USA.</title>
        <authorList>
            <person name="Schachtman D."/>
        </authorList>
    </citation>
    <scope>NUCLEOTIDE SEQUENCE [LARGE SCALE GENOMIC DNA]</scope>
    <source>
        <strain evidence="3 4">1225</strain>
    </source>
</reference>